<dbReference type="PANTHER" id="PTHR33387">
    <property type="entry name" value="RMLC-LIKE JELLY ROLL FOLD PROTEIN"/>
    <property type="match status" value="1"/>
</dbReference>
<dbReference type="CDD" id="cd06121">
    <property type="entry name" value="cupin_YML079wp"/>
    <property type="match status" value="1"/>
</dbReference>
<name>A0ABU1RMT6_9GAMM</name>
<dbReference type="PANTHER" id="PTHR33387:SF3">
    <property type="entry name" value="DUF985 DOMAIN-CONTAINING PROTEIN"/>
    <property type="match status" value="1"/>
</dbReference>
<comment type="caution">
    <text evidence="2">The sequence shown here is derived from an EMBL/GenBank/DDBJ whole genome shotgun (WGS) entry which is preliminary data.</text>
</comment>
<sequence>MHPRALELISSLDLSPHPEGGHYKRVYESTKQVMENGVLRPAITSIHFLLTEGVRSRWHRVDAVEIWDWQEGSAVELLMYDADARTLSRAQLDTSVRGGQLLQVVPAGIWQSARTHGDYSLVNCSVSPGFVWSGLEMLDEQSPLADELRAAGGLAS</sequence>
<dbReference type="SUPFAM" id="SSF51182">
    <property type="entry name" value="RmlC-like cupins"/>
    <property type="match status" value="1"/>
</dbReference>
<gene>
    <name evidence="2" type="ORF">J2W94_000352</name>
</gene>
<dbReference type="RefSeq" id="WP_310089916.1">
    <property type="nucleotide sequence ID" value="NZ_JAVDTT010000001.1"/>
</dbReference>
<dbReference type="InterPro" id="IPR009327">
    <property type="entry name" value="Cupin_DUF985"/>
</dbReference>
<dbReference type="InterPro" id="IPR011051">
    <property type="entry name" value="RmlC_Cupin_sf"/>
</dbReference>
<protein>
    <submittedName>
        <fullName evidence="2">Cupin superfamily sugar epimerase</fullName>
    </submittedName>
</protein>
<dbReference type="EMBL" id="JAVDTT010000001">
    <property type="protein sequence ID" value="MDR6840088.1"/>
    <property type="molecule type" value="Genomic_DNA"/>
</dbReference>
<evidence type="ECO:0000313" key="2">
    <source>
        <dbReference type="EMBL" id="MDR6840088.1"/>
    </source>
</evidence>
<dbReference type="Pfam" id="PF06172">
    <property type="entry name" value="Cupin_5"/>
    <property type="match status" value="1"/>
</dbReference>
<accession>A0ABU1RMT6</accession>
<keyword evidence="3" id="KW-1185">Reference proteome</keyword>
<feature type="domain" description="DUF985" evidence="1">
    <location>
        <begin position="7"/>
        <end position="137"/>
    </location>
</feature>
<proteinExistence type="predicted"/>
<dbReference type="InterPro" id="IPR014710">
    <property type="entry name" value="RmlC-like_jellyroll"/>
</dbReference>
<evidence type="ECO:0000259" key="1">
    <source>
        <dbReference type="Pfam" id="PF06172"/>
    </source>
</evidence>
<dbReference type="Proteomes" id="UP001254759">
    <property type="component" value="Unassembled WGS sequence"/>
</dbReference>
<organism evidence="2 3">
    <name type="scientific">Pseudoxanthomonas sacheonensis</name>
    <dbReference type="NCBI Taxonomy" id="443615"/>
    <lineage>
        <taxon>Bacteria</taxon>
        <taxon>Pseudomonadati</taxon>
        <taxon>Pseudomonadota</taxon>
        <taxon>Gammaproteobacteria</taxon>
        <taxon>Lysobacterales</taxon>
        <taxon>Lysobacteraceae</taxon>
        <taxon>Pseudoxanthomonas</taxon>
    </lineage>
</organism>
<dbReference type="InterPro" id="IPR039935">
    <property type="entry name" value="YML079W-like"/>
</dbReference>
<dbReference type="Gene3D" id="2.60.120.10">
    <property type="entry name" value="Jelly Rolls"/>
    <property type="match status" value="1"/>
</dbReference>
<evidence type="ECO:0000313" key="3">
    <source>
        <dbReference type="Proteomes" id="UP001254759"/>
    </source>
</evidence>
<reference evidence="2 3" key="1">
    <citation type="submission" date="2023-07" db="EMBL/GenBank/DDBJ databases">
        <title>Sorghum-associated microbial communities from plants grown in Nebraska, USA.</title>
        <authorList>
            <person name="Schachtman D."/>
        </authorList>
    </citation>
    <scope>NUCLEOTIDE SEQUENCE [LARGE SCALE GENOMIC DNA]</scope>
    <source>
        <strain evidence="2 3">BE107</strain>
    </source>
</reference>